<evidence type="ECO:0000313" key="16">
    <source>
        <dbReference type="EMBL" id="SLM35335.1"/>
    </source>
</evidence>
<dbReference type="Gene3D" id="3.20.20.10">
    <property type="entry name" value="Alanine racemase"/>
    <property type="match status" value="1"/>
</dbReference>
<evidence type="ECO:0000256" key="4">
    <source>
        <dbReference type="ARBA" id="ARBA00022575"/>
    </source>
</evidence>
<dbReference type="GO" id="GO:0008721">
    <property type="term" value="F:D-serine ammonia-lyase activity"/>
    <property type="evidence" value="ECO:0007669"/>
    <property type="project" value="UniProtKB-EC"/>
</dbReference>
<evidence type="ECO:0000256" key="5">
    <source>
        <dbReference type="ARBA" id="ARBA00022723"/>
    </source>
</evidence>
<dbReference type="InterPro" id="IPR001608">
    <property type="entry name" value="Ala_racemase_N"/>
</dbReference>
<keyword evidence="17" id="KW-1185">Reference proteome</keyword>
<dbReference type="Gene3D" id="2.40.37.20">
    <property type="entry name" value="D-serine dehydratase-like domain"/>
    <property type="match status" value="1"/>
</dbReference>
<dbReference type="Pfam" id="PF01168">
    <property type="entry name" value="Ala_racemase_N"/>
    <property type="match status" value="1"/>
</dbReference>
<dbReference type="FunFam" id="3.20.20.10:FF:000016">
    <property type="entry name" value="D-serine dehydratase"/>
    <property type="match status" value="1"/>
</dbReference>
<reference evidence="17" key="1">
    <citation type="submission" date="2017-03" db="EMBL/GenBank/DDBJ databases">
        <authorList>
            <person name="Sharma R."/>
            <person name="Thines M."/>
        </authorList>
    </citation>
    <scope>NUCLEOTIDE SEQUENCE [LARGE SCALE GENOMIC DNA]</scope>
</reference>
<evidence type="ECO:0000256" key="13">
    <source>
        <dbReference type="ARBA" id="ARBA00075219"/>
    </source>
</evidence>
<evidence type="ECO:0000256" key="3">
    <source>
        <dbReference type="ARBA" id="ARBA00005323"/>
    </source>
</evidence>
<sequence length="487" mass="52633">MPNHFDPSPSEPALRNLYVGKSLGQVNAPAAILDRAIVKRNCGQMLDACRSLRVGFRAHVKTHKTTEITQMQVGSGPGPVSIVISTLAEAEHLLEYLCQCKRDDRSLSVLYGIPLPPSRVQRLGELGQALGPGSISVLIDHPGQLDVLPALKEAAGFTIGLFVKVDTGYHRAGLKTNSSEFAVLVDTLLNHVELAGWGELRGFYSHAGHSYGGDSEIAAMDMLVQEIGGLQDAAKFVKKKAANVSGSKANRAFVLSVGATPTATSIQNILRGGSQRQLPEMRQHIARLCRIIEEANEQDETSVELHAGVYTLLDMQQLATRARPSATSTQHAEEQPSPLSTSDVALTILAEIASLYPARDPPEALIAAGSLALGREPCKSYTGWGVVSDWGLPSQQGHGDRRSGWEVGRISQEHGILRKDTSSAGIVTPELEIGRKMKALKIPSSLSWYLSRDTAEKETVVAFEYIERDPRSCRTTHALGLSFEAPR</sequence>
<keyword evidence="4" id="KW-0216">Detoxification</keyword>
<evidence type="ECO:0000256" key="2">
    <source>
        <dbReference type="ARBA" id="ARBA00001947"/>
    </source>
</evidence>
<evidence type="ECO:0000256" key="8">
    <source>
        <dbReference type="ARBA" id="ARBA00023239"/>
    </source>
</evidence>
<comment type="cofactor">
    <cofactor evidence="1">
        <name>pyridoxal 5'-phosphate</name>
        <dbReference type="ChEBI" id="CHEBI:597326"/>
    </cofactor>
</comment>
<keyword evidence="7" id="KW-0663">Pyridoxal phosphate</keyword>
<evidence type="ECO:0000313" key="17">
    <source>
        <dbReference type="Proteomes" id="UP000192927"/>
    </source>
</evidence>
<dbReference type="InterPro" id="IPR026956">
    <property type="entry name" value="D-ser_dehydrat-like_dom"/>
</dbReference>
<dbReference type="GO" id="GO:0036088">
    <property type="term" value="P:D-serine catabolic process"/>
    <property type="evidence" value="ECO:0007669"/>
    <property type="project" value="TreeGrafter"/>
</dbReference>
<feature type="domain" description="D-serine dehydratase-like" evidence="15">
    <location>
        <begin position="345"/>
        <end position="453"/>
    </location>
</feature>
<dbReference type="EC" id="4.3.1.18" evidence="11"/>
<evidence type="ECO:0000256" key="11">
    <source>
        <dbReference type="ARBA" id="ARBA00066349"/>
    </source>
</evidence>
<dbReference type="PANTHER" id="PTHR28004">
    <property type="entry name" value="ZGC:162816-RELATED"/>
    <property type="match status" value="1"/>
</dbReference>
<comment type="function">
    <text evidence="10">Catalyzes the conversion of D-serine to pyruvate and ammonia. May play a role in D-serine detoxification.</text>
</comment>
<feature type="region of interest" description="Disordered" evidence="14">
    <location>
        <begin position="321"/>
        <end position="340"/>
    </location>
</feature>
<evidence type="ECO:0000256" key="7">
    <source>
        <dbReference type="ARBA" id="ARBA00022898"/>
    </source>
</evidence>
<dbReference type="GO" id="GO:0046872">
    <property type="term" value="F:metal ion binding"/>
    <property type="evidence" value="ECO:0007669"/>
    <property type="project" value="UniProtKB-KW"/>
</dbReference>
<keyword evidence="8" id="KW-0456">Lyase</keyword>
<keyword evidence="5" id="KW-0479">Metal-binding</keyword>
<evidence type="ECO:0000256" key="6">
    <source>
        <dbReference type="ARBA" id="ARBA00022833"/>
    </source>
</evidence>
<evidence type="ECO:0000256" key="14">
    <source>
        <dbReference type="SAM" id="MobiDB-lite"/>
    </source>
</evidence>
<comment type="catalytic activity">
    <reaction evidence="9">
        <text>D-serine = pyruvate + NH4(+)</text>
        <dbReference type="Rhea" id="RHEA:13977"/>
        <dbReference type="ChEBI" id="CHEBI:15361"/>
        <dbReference type="ChEBI" id="CHEBI:28938"/>
        <dbReference type="ChEBI" id="CHEBI:35247"/>
        <dbReference type="EC" id="4.3.1.18"/>
    </reaction>
    <physiologicalReaction direction="left-to-right" evidence="9">
        <dbReference type="Rhea" id="RHEA:13978"/>
    </physiologicalReaction>
</comment>
<comment type="cofactor">
    <cofactor evidence="2">
        <name>Zn(2+)</name>
        <dbReference type="ChEBI" id="CHEBI:29105"/>
    </cofactor>
</comment>
<name>A0A1W5CX78_9LECA</name>
<evidence type="ECO:0000256" key="9">
    <source>
        <dbReference type="ARBA" id="ARBA00051198"/>
    </source>
</evidence>
<dbReference type="AlphaFoldDB" id="A0A1W5CX78"/>
<evidence type="ECO:0000259" key="15">
    <source>
        <dbReference type="SMART" id="SM01119"/>
    </source>
</evidence>
<evidence type="ECO:0000256" key="10">
    <source>
        <dbReference type="ARBA" id="ARBA00055764"/>
    </source>
</evidence>
<organism evidence="16 17">
    <name type="scientific">Lasallia pustulata</name>
    <dbReference type="NCBI Taxonomy" id="136370"/>
    <lineage>
        <taxon>Eukaryota</taxon>
        <taxon>Fungi</taxon>
        <taxon>Dikarya</taxon>
        <taxon>Ascomycota</taxon>
        <taxon>Pezizomycotina</taxon>
        <taxon>Lecanoromycetes</taxon>
        <taxon>OSLEUM clade</taxon>
        <taxon>Umbilicariomycetidae</taxon>
        <taxon>Umbilicariales</taxon>
        <taxon>Umbilicariaceae</taxon>
        <taxon>Lasallia</taxon>
    </lineage>
</organism>
<evidence type="ECO:0000256" key="12">
    <source>
        <dbReference type="ARBA" id="ARBA00069616"/>
    </source>
</evidence>
<dbReference type="InterPro" id="IPR051466">
    <property type="entry name" value="D-amino_acid_metab_enzyme"/>
</dbReference>
<dbReference type="SMART" id="SM01119">
    <property type="entry name" value="D-ser_dehydrat"/>
    <property type="match status" value="1"/>
</dbReference>
<accession>A0A1W5CX78</accession>
<dbReference type="Proteomes" id="UP000192927">
    <property type="component" value="Unassembled WGS sequence"/>
</dbReference>
<dbReference type="EMBL" id="FWEW01000662">
    <property type="protein sequence ID" value="SLM35335.1"/>
    <property type="molecule type" value="Genomic_DNA"/>
</dbReference>
<dbReference type="InterPro" id="IPR029066">
    <property type="entry name" value="PLP-binding_barrel"/>
</dbReference>
<dbReference type="GO" id="GO:0009636">
    <property type="term" value="P:response to toxic substance"/>
    <property type="evidence" value="ECO:0007669"/>
    <property type="project" value="UniProtKB-KW"/>
</dbReference>
<dbReference type="Pfam" id="PF14031">
    <property type="entry name" value="D-ser_dehydrat"/>
    <property type="match status" value="1"/>
</dbReference>
<dbReference type="InterPro" id="IPR042208">
    <property type="entry name" value="D-ser_dehydrat-like_sf"/>
</dbReference>
<comment type="similarity">
    <text evidence="3">Belongs to the DSD1 family.</text>
</comment>
<dbReference type="SUPFAM" id="SSF51419">
    <property type="entry name" value="PLP-binding barrel"/>
    <property type="match status" value="1"/>
</dbReference>
<keyword evidence="6" id="KW-0862">Zinc</keyword>
<dbReference type="PANTHER" id="PTHR28004:SF2">
    <property type="entry name" value="D-SERINE DEHYDRATASE"/>
    <property type="match status" value="1"/>
</dbReference>
<evidence type="ECO:0000256" key="1">
    <source>
        <dbReference type="ARBA" id="ARBA00001933"/>
    </source>
</evidence>
<proteinExistence type="inferred from homology"/>
<protein>
    <recommendedName>
        <fullName evidence="12">D-serine dehydratase</fullName>
        <ecNumber evidence="11">4.3.1.18</ecNumber>
    </recommendedName>
    <alternativeName>
        <fullName evidence="13">D-serine deaminase</fullName>
    </alternativeName>
</protein>